<keyword evidence="2" id="KW-1185">Reference proteome</keyword>
<protein>
    <submittedName>
        <fullName evidence="1">UDP-glycosyltransferase 83A1</fullName>
    </submittedName>
</protein>
<evidence type="ECO:0000313" key="2">
    <source>
        <dbReference type="Proteomes" id="UP001604336"/>
    </source>
</evidence>
<dbReference type="AlphaFoldDB" id="A0ABD1V1D8"/>
<name>A0ABD1V1D8_9LAMI</name>
<reference evidence="2" key="1">
    <citation type="submission" date="2024-07" db="EMBL/GenBank/DDBJ databases">
        <title>Two chromosome-level genome assemblies of Korean endemic species Abeliophyllum distichum and Forsythia ovata (Oleaceae).</title>
        <authorList>
            <person name="Jang H."/>
        </authorList>
    </citation>
    <scope>NUCLEOTIDE SEQUENCE [LARGE SCALE GENOMIC DNA]</scope>
</reference>
<comment type="caution">
    <text evidence="1">The sequence shown here is derived from an EMBL/GenBank/DDBJ whole genome shotgun (WGS) entry which is preliminary data.</text>
</comment>
<dbReference type="EMBL" id="JBFOLK010000002">
    <property type="protein sequence ID" value="KAL2531115.1"/>
    <property type="molecule type" value="Genomic_DNA"/>
</dbReference>
<organism evidence="1 2">
    <name type="scientific">Abeliophyllum distichum</name>
    <dbReference type="NCBI Taxonomy" id="126358"/>
    <lineage>
        <taxon>Eukaryota</taxon>
        <taxon>Viridiplantae</taxon>
        <taxon>Streptophyta</taxon>
        <taxon>Embryophyta</taxon>
        <taxon>Tracheophyta</taxon>
        <taxon>Spermatophyta</taxon>
        <taxon>Magnoliopsida</taxon>
        <taxon>eudicotyledons</taxon>
        <taxon>Gunneridae</taxon>
        <taxon>Pentapetalae</taxon>
        <taxon>asterids</taxon>
        <taxon>lamiids</taxon>
        <taxon>Lamiales</taxon>
        <taxon>Oleaceae</taxon>
        <taxon>Forsythieae</taxon>
        <taxon>Abeliophyllum</taxon>
    </lineage>
</organism>
<evidence type="ECO:0000313" key="1">
    <source>
        <dbReference type="EMBL" id="KAL2531115.1"/>
    </source>
</evidence>
<gene>
    <name evidence="1" type="ORF">Adt_04466</name>
</gene>
<sequence>MNESSEHCRREKTYERTYTMVSLNDRLDSSNDRSDIGKQAESIFAVMPSELMALIERINCSESDKITCLIAYACMGLALEVAEKMGIKKLSSFLDGRAMLFALLFRIPGLIDDGIMDSDGEYSSKYIKVL</sequence>
<dbReference type="Proteomes" id="UP001604336">
    <property type="component" value="Unassembled WGS sequence"/>
</dbReference>
<accession>A0ABD1V1D8</accession>
<proteinExistence type="predicted"/>
<dbReference type="Gene3D" id="3.40.50.2000">
    <property type="entry name" value="Glycogen Phosphorylase B"/>
    <property type="match status" value="1"/>
</dbReference>